<gene>
    <name evidence="3" type="ORF">KAK06_11125</name>
</gene>
<dbReference type="PROSITE" id="PS50110">
    <property type="entry name" value="RESPONSE_REGULATORY"/>
    <property type="match status" value="1"/>
</dbReference>
<dbReference type="AlphaFoldDB" id="A0A940YUG0"/>
<feature type="modified residue" description="4-aspartylphosphate" evidence="1">
    <location>
        <position position="56"/>
    </location>
</feature>
<comment type="caution">
    <text evidence="3">The sequence shown here is derived from an EMBL/GenBank/DDBJ whole genome shotgun (WGS) entry which is preliminary data.</text>
</comment>
<evidence type="ECO:0000313" key="4">
    <source>
        <dbReference type="Proteomes" id="UP000678374"/>
    </source>
</evidence>
<dbReference type="Proteomes" id="UP000678374">
    <property type="component" value="Unassembled WGS sequence"/>
</dbReference>
<proteinExistence type="predicted"/>
<accession>A0A940YUG0</accession>
<dbReference type="SUPFAM" id="SSF52172">
    <property type="entry name" value="CheY-like"/>
    <property type="match status" value="1"/>
</dbReference>
<dbReference type="GO" id="GO:0000160">
    <property type="term" value="P:phosphorelay signal transduction system"/>
    <property type="evidence" value="ECO:0007669"/>
    <property type="project" value="InterPro"/>
</dbReference>
<dbReference type="SUPFAM" id="SSF50341">
    <property type="entry name" value="CheW-like"/>
    <property type="match status" value="1"/>
</dbReference>
<dbReference type="InterPro" id="IPR011006">
    <property type="entry name" value="CheY-like_superfamily"/>
</dbReference>
<name>A0A940YUG0_9BURK</name>
<evidence type="ECO:0000313" key="3">
    <source>
        <dbReference type="EMBL" id="MBQ0959500.1"/>
    </source>
</evidence>
<dbReference type="EMBL" id="JAGQDE010000008">
    <property type="protein sequence ID" value="MBQ0959500.1"/>
    <property type="molecule type" value="Genomic_DNA"/>
</dbReference>
<protein>
    <recommendedName>
        <fullName evidence="2">Response regulatory domain-containing protein</fullName>
    </recommendedName>
</protein>
<reference evidence="3" key="1">
    <citation type="submission" date="2021-04" db="EMBL/GenBank/DDBJ databases">
        <title>The genome sequence of Ideonella sp. 4Y11.</title>
        <authorList>
            <person name="Liu Y."/>
        </authorList>
    </citation>
    <scope>NUCLEOTIDE SEQUENCE</scope>
    <source>
        <strain evidence="3">4Y11</strain>
    </source>
</reference>
<feature type="domain" description="Response regulatory" evidence="2">
    <location>
        <begin position="3"/>
        <end position="125"/>
    </location>
</feature>
<keyword evidence="1" id="KW-0597">Phosphoprotein</keyword>
<evidence type="ECO:0000259" key="2">
    <source>
        <dbReference type="PROSITE" id="PS50110"/>
    </source>
</evidence>
<organism evidence="3 4">
    <name type="scientific">Ideonella aquatica</name>
    <dbReference type="NCBI Taxonomy" id="2824119"/>
    <lineage>
        <taxon>Bacteria</taxon>
        <taxon>Pseudomonadati</taxon>
        <taxon>Pseudomonadota</taxon>
        <taxon>Betaproteobacteria</taxon>
        <taxon>Burkholderiales</taxon>
        <taxon>Sphaerotilaceae</taxon>
        <taxon>Ideonella</taxon>
    </lineage>
</organism>
<keyword evidence="4" id="KW-1185">Reference proteome</keyword>
<dbReference type="InterPro" id="IPR036061">
    <property type="entry name" value="CheW-like_dom_sf"/>
</dbReference>
<sequence length="367" mass="39461">MNRIFVIHPSGERRERLAQALQPLGGRIVEAFGRGDSLQRLAGPDGQRRGDLVVIDLSDWAVPGTALIRALRRQVTSPLPVLVCLPPDTQMPDLAAQAARIAGANLLLPSQATTADLTESAALLLGLPLRCLAGADACQQRLIDAWQQQLELVALPDAAAPTVVSARRVFESLLCLRHDERGAEAALALTALVGGPVPLGRWGGWYHPAHETVAGEAELSRRRQRVQPLCLVFDAGGQRFALPLDADVAPGCWWSDGHPLPPVQEPLAALPLVRLFGSSGFRRLLCTDRATIVLRRQDDTLMREQGLRVDEVLGIEPLALDPCPPATVQASGCQAVAVDRDGEPVLVLDGRQLWQQLGALSTPVSPR</sequence>
<evidence type="ECO:0000256" key="1">
    <source>
        <dbReference type="PROSITE-ProRule" id="PRU00169"/>
    </source>
</evidence>
<dbReference type="RefSeq" id="WP_210802142.1">
    <property type="nucleotide sequence ID" value="NZ_JAGQDE010000008.1"/>
</dbReference>
<dbReference type="GO" id="GO:0006935">
    <property type="term" value="P:chemotaxis"/>
    <property type="evidence" value="ECO:0007669"/>
    <property type="project" value="InterPro"/>
</dbReference>
<dbReference type="InterPro" id="IPR001789">
    <property type="entry name" value="Sig_transdc_resp-reg_receiver"/>
</dbReference>